<accession>A0A1D3TUT1</accession>
<proteinExistence type="inferred from homology"/>
<keyword evidence="3" id="KW-0175">Coiled coil</keyword>
<evidence type="ECO:0000313" key="9">
    <source>
        <dbReference type="Proteomes" id="UP000199315"/>
    </source>
</evidence>
<evidence type="ECO:0000256" key="1">
    <source>
        <dbReference type="ARBA" id="ARBA00009764"/>
    </source>
</evidence>
<keyword evidence="4 5" id="KW-0975">Bacterial flagellum</keyword>
<dbReference type="GO" id="GO:0007155">
    <property type="term" value="P:cell adhesion"/>
    <property type="evidence" value="ECO:0007669"/>
    <property type="project" value="InterPro"/>
</dbReference>
<keyword evidence="8" id="KW-0282">Flagellum</keyword>
<dbReference type="GO" id="GO:0009424">
    <property type="term" value="C:bacterial-type flagellum hook"/>
    <property type="evidence" value="ECO:0007669"/>
    <property type="project" value="UniProtKB-UniRule"/>
</dbReference>
<dbReference type="PANTHER" id="PTHR30288">
    <property type="entry name" value="FLAGELLAR CAP/ASSEMBLY PROTEIN FLID"/>
    <property type="match status" value="1"/>
</dbReference>
<comment type="subunit">
    <text evidence="2 5">Homopentamer.</text>
</comment>
<dbReference type="Pfam" id="PF07195">
    <property type="entry name" value="FliD_C"/>
    <property type="match status" value="1"/>
</dbReference>
<dbReference type="PANTHER" id="PTHR30288:SF0">
    <property type="entry name" value="FLAGELLAR HOOK-ASSOCIATED PROTEIN 2"/>
    <property type="match status" value="1"/>
</dbReference>
<keyword evidence="9" id="KW-1185">Reference proteome</keyword>
<gene>
    <name evidence="8" type="ORF">SAMN05421730_101417</name>
</gene>
<evidence type="ECO:0000256" key="2">
    <source>
        <dbReference type="ARBA" id="ARBA00011255"/>
    </source>
</evidence>
<evidence type="ECO:0000259" key="6">
    <source>
        <dbReference type="Pfam" id="PF02465"/>
    </source>
</evidence>
<name>A0A1D3TUT1_9FIRM</name>
<sequence length="504" mass="53560">MSIRMSGMVSGMDTDSIVKELVSAYSTKKTNLEKAQTKLEWKQDAWKELNSKIYKLYSGKLSAMRRDSGYSMKMASVSDETKASVTAGNGVPVGTQTLEVESLAKSGYLTGGVLTPASGTVSSSTTLGELGIAADTSFTIKAGDGAETAIELKSGTTVAELLTSIRATGVNASFDSTNQRLFISSKLSGEANNFTISAAGADAAAIAASTAALENLGLNAAGGGFKVEGTDASILLNGAEFTSQTNSFNINGLTITAKAETAAGQAVSINTATDTEGIYKGIKDFLTEYNTLVNEMDSLYNADSARGYEPLSDEEKEAMTDDQIATWEKKIKDALLRKDSTLGTVGSTMKNAMAQTVELDGVSHSLSEFGIKTLGYFASDENERGAYHIDGDKDDSATSGNEDKLKAAIAADPDGVIGFFKGLATNLYDKLDAKMKSTSLNSTYKIYSDKKMAADYLEYEDKLEQWDEKIADMEDYYYNRFSAMEKALSDLEASSSSLASLLGS</sequence>
<reference evidence="8 9" key="1">
    <citation type="submission" date="2016-09" db="EMBL/GenBank/DDBJ databases">
        <authorList>
            <person name="Capua I."/>
            <person name="De Benedictis P."/>
            <person name="Joannis T."/>
            <person name="Lombin L.H."/>
            <person name="Cattoli G."/>
        </authorList>
    </citation>
    <scope>NUCLEOTIDE SEQUENCE [LARGE SCALE GENOMIC DNA]</scope>
    <source>
        <strain evidence="8 9">GluBS11</strain>
    </source>
</reference>
<dbReference type="AlphaFoldDB" id="A0A1D3TUT1"/>
<dbReference type="InterPro" id="IPR003481">
    <property type="entry name" value="FliD_N"/>
</dbReference>
<dbReference type="EMBL" id="FMKA01000014">
    <property type="protein sequence ID" value="SCP97815.1"/>
    <property type="molecule type" value="Genomic_DNA"/>
</dbReference>
<comment type="similarity">
    <text evidence="1 5">Belongs to the FliD family.</text>
</comment>
<protein>
    <recommendedName>
        <fullName evidence="5">Flagellar hook-associated protein 2</fullName>
        <shortName evidence="5">HAP2</shortName>
    </recommendedName>
    <alternativeName>
        <fullName evidence="5">Flagellar cap protein</fullName>
    </alternativeName>
</protein>
<dbReference type="OrthoDB" id="9776025at2"/>
<feature type="domain" description="Flagellar hook-associated protein 2 N-terminal" evidence="6">
    <location>
        <begin position="10"/>
        <end position="106"/>
    </location>
</feature>
<evidence type="ECO:0000313" key="8">
    <source>
        <dbReference type="EMBL" id="SCP97815.1"/>
    </source>
</evidence>
<keyword evidence="8" id="KW-0966">Cell projection</keyword>
<dbReference type="RefSeq" id="WP_091234313.1">
    <property type="nucleotide sequence ID" value="NZ_FMKA01000014.1"/>
</dbReference>
<evidence type="ECO:0000256" key="3">
    <source>
        <dbReference type="ARBA" id="ARBA00023054"/>
    </source>
</evidence>
<dbReference type="GO" id="GO:0005576">
    <property type="term" value="C:extracellular region"/>
    <property type="evidence" value="ECO:0007669"/>
    <property type="project" value="UniProtKB-SubCell"/>
</dbReference>
<dbReference type="Proteomes" id="UP000199315">
    <property type="component" value="Unassembled WGS sequence"/>
</dbReference>
<dbReference type="GO" id="GO:0071973">
    <property type="term" value="P:bacterial-type flagellum-dependent cell motility"/>
    <property type="evidence" value="ECO:0007669"/>
    <property type="project" value="TreeGrafter"/>
</dbReference>
<evidence type="ECO:0000256" key="4">
    <source>
        <dbReference type="ARBA" id="ARBA00023143"/>
    </source>
</evidence>
<organism evidence="8 9">
    <name type="scientific">Anaerobium acetethylicum</name>
    <dbReference type="NCBI Taxonomy" id="1619234"/>
    <lineage>
        <taxon>Bacteria</taxon>
        <taxon>Bacillati</taxon>
        <taxon>Bacillota</taxon>
        <taxon>Clostridia</taxon>
        <taxon>Lachnospirales</taxon>
        <taxon>Lachnospiraceae</taxon>
        <taxon>Anaerobium</taxon>
    </lineage>
</organism>
<feature type="domain" description="Flagellar hook-associated protein 2 C-terminal" evidence="7">
    <location>
        <begin position="229"/>
        <end position="492"/>
    </location>
</feature>
<evidence type="ECO:0000259" key="7">
    <source>
        <dbReference type="Pfam" id="PF07195"/>
    </source>
</evidence>
<dbReference type="InterPro" id="IPR010809">
    <property type="entry name" value="FliD_C"/>
</dbReference>
<comment type="function">
    <text evidence="5">Required for morphogenesis and for the elongation of the flagellar filament by facilitating polymerization of the flagellin monomers at the tip of growing filament. Forms a capping structure, which prevents flagellin subunits (transported through the central channel of the flagellum) from leaking out without polymerization at the distal end.</text>
</comment>
<keyword evidence="8" id="KW-0969">Cilium</keyword>
<keyword evidence="5" id="KW-0964">Secreted</keyword>
<comment type="subcellular location">
    <subcellularLocation>
        <location evidence="5">Secreted</location>
    </subcellularLocation>
    <subcellularLocation>
        <location evidence="5">Bacterial flagellum</location>
    </subcellularLocation>
</comment>
<evidence type="ECO:0000256" key="5">
    <source>
        <dbReference type="RuleBase" id="RU362066"/>
    </source>
</evidence>
<dbReference type="InterPro" id="IPR040026">
    <property type="entry name" value="FliD"/>
</dbReference>
<dbReference type="Pfam" id="PF02465">
    <property type="entry name" value="FliD_N"/>
    <property type="match status" value="1"/>
</dbReference>
<dbReference type="GO" id="GO:0009421">
    <property type="term" value="C:bacterial-type flagellum filament cap"/>
    <property type="evidence" value="ECO:0007669"/>
    <property type="project" value="InterPro"/>
</dbReference>
<dbReference type="STRING" id="1619234.SAMN05421730_101417"/>